<sequence length="404" mass="45841">MHQCLRTRTRSCHTWHKNSRHVKTYEVSLKDKDFVEGPWSQNNLDNGADLLIPVPPPFCGVLIIGEETILYFWRLVIELYFSKCSLCNSMVDFVGHLENKNADWLNIVMADAENDKWLPEVIQFIDNDADGRRSNNAIVVIRSKSDLKYQIKGKRKMSTAIVVNAMKKEKEKNGNKTINSLSLNDLLLHVTEGNHKATKYDAKQTRTNMYEPSGSFSPEVKCNETNRLLPIEMVEHLTAGLGSQGQIVHVEKIDARITNLVEIPSYLSERTKSALKCSGVSNLYSHQVESIEASLAGKKRCIGTRSTKSIVINGRRYVVVDEAHSYKGAFRCHAALIIRRLRRLCAHVYRSDPSFIFCTATSANPREHAMVNKITKSNTDTGKFARRFSLDAQVQSWKFHILAK</sequence>
<evidence type="ECO:0000313" key="2">
    <source>
        <dbReference type="Proteomes" id="UP001055811"/>
    </source>
</evidence>
<evidence type="ECO:0000313" key="1">
    <source>
        <dbReference type="EMBL" id="KAI3782484.1"/>
    </source>
</evidence>
<protein>
    <submittedName>
        <fullName evidence="1">Uncharacterized protein</fullName>
    </submittedName>
</protein>
<proteinExistence type="predicted"/>
<keyword evidence="2" id="KW-1185">Reference proteome</keyword>
<reference evidence="2" key="1">
    <citation type="journal article" date="2022" name="Mol. Ecol. Resour.">
        <title>The genomes of chicory, endive, great burdock and yacon provide insights into Asteraceae palaeo-polyploidization history and plant inulin production.</title>
        <authorList>
            <person name="Fan W."/>
            <person name="Wang S."/>
            <person name="Wang H."/>
            <person name="Wang A."/>
            <person name="Jiang F."/>
            <person name="Liu H."/>
            <person name="Zhao H."/>
            <person name="Xu D."/>
            <person name="Zhang Y."/>
        </authorList>
    </citation>
    <scope>NUCLEOTIDE SEQUENCE [LARGE SCALE GENOMIC DNA]</scope>
    <source>
        <strain evidence="2">cv. Punajuju</strain>
    </source>
</reference>
<dbReference type="EMBL" id="CM042010">
    <property type="protein sequence ID" value="KAI3782484.1"/>
    <property type="molecule type" value="Genomic_DNA"/>
</dbReference>
<name>A0ACB9GFS0_CICIN</name>
<dbReference type="Proteomes" id="UP001055811">
    <property type="component" value="Linkage Group LG02"/>
</dbReference>
<organism evidence="1 2">
    <name type="scientific">Cichorium intybus</name>
    <name type="common">Chicory</name>
    <dbReference type="NCBI Taxonomy" id="13427"/>
    <lineage>
        <taxon>Eukaryota</taxon>
        <taxon>Viridiplantae</taxon>
        <taxon>Streptophyta</taxon>
        <taxon>Embryophyta</taxon>
        <taxon>Tracheophyta</taxon>
        <taxon>Spermatophyta</taxon>
        <taxon>Magnoliopsida</taxon>
        <taxon>eudicotyledons</taxon>
        <taxon>Gunneridae</taxon>
        <taxon>Pentapetalae</taxon>
        <taxon>asterids</taxon>
        <taxon>campanulids</taxon>
        <taxon>Asterales</taxon>
        <taxon>Asteraceae</taxon>
        <taxon>Cichorioideae</taxon>
        <taxon>Cichorieae</taxon>
        <taxon>Cichoriinae</taxon>
        <taxon>Cichorium</taxon>
    </lineage>
</organism>
<accession>A0ACB9GFS0</accession>
<gene>
    <name evidence="1" type="ORF">L2E82_12532</name>
</gene>
<reference evidence="1 2" key="2">
    <citation type="journal article" date="2022" name="Mol. Ecol. Resour.">
        <title>The genomes of chicory, endive, great burdock and yacon provide insights into Asteraceae paleo-polyploidization history and plant inulin production.</title>
        <authorList>
            <person name="Fan W."/>
            <person name="Wang S."/>
            <person name="Wang H."/>
            <person name="Wang A."/>
            <person name="Jiang F."/>
            <person name="Liu H."/>
            <person name="Zhao H."/>
            <person name="Xu D."/>
            <person name="Zhang Y."/>
        </authorList>
    </citation>
    <scope>NUCLEOTIDE SEQUENCE [LARGE SCALE GENOMIC DNA]</scope>
    <source>
        <strain evidence="2">cv. Punajuju</strain>
        <tissue evidence="1">Leaves</tissue>
    </source>
</reference>
<comment type="caution">
    <text evidence="1">The sequence shown here is derived from an EMBL/GenBank/DDBJ whole genome shotgun (WGS) entry which is preliminary data.</text>
</comment>